<keyword evidence="4" id="KW-0548">Nucleotidyltransferase</keyword>
<dbReference type="InterPro" id="IPR051083">
    <property type="entry name" value="GrpII_Intron_Splice-Mob/Def"/>
</dbReference>
<feature type="region of interest" description="Disordered" evidence="2">
    <location>
        <begin position="1"/>
        <end position="53"/>
    </location>
</feature>
<keyword evidence="4" id="KW-0808">Transferase</keyword>
<evidence type="ECO:0000256" key="2">
    <source>
        <dbReference type="SAM" id="MobiDB-lite"/>
    </source>
</evidence>
<dbReference type="InterPro" id="IPR043502">
    <property type="entry name" value="DNA/RNA_pol_sf"/>
</dbReference>
<protein>
    <submittedName>
        <fullName evidence="4">Reverse transcriptase</fullName>
    </submittedName>
</protein>
<feature type="compositionally biased region" description="Low complexity" evidence="2">
    <location>
        <begin position="25"/>
        <end position="52"/>
    </location>
</feature>
<dbReference type="InterPro" id="IPR000477">
    <property type="entry name" value="RT_dom"/>
</dbReference>
<dbReference type="Proteomes" id="UP000238220">
    <property type="component" value="Unassembled WGS sequence"/>
</dbReference>
<keyword evidence="5" id="KW-1185">Reference proteome</keyword>
<dbReference type="PROSITE" id="PS50878">
    <property type="entry name" value="RT_POL"/>
    <property type="match status" value="1"/>
</dbReference>
<comment type="similarity">
    <text evidence="1">Belongs to the bacterial reverse transcriptase family.</text>
</comment>
<evidence type="ECO:0000313" key="4">
    <source>
        <dbReference type="EMBL" id="PPE75438.1"/>
    </source>
</evidence>
<accession>A0A2S5TL02</accession>
<dbReference type="OrthoDB" id="9793236at2"/>
<dbReference type="GO" id="GO:0003964">
    <property type="term" value="F:RNA-directed DNA polymerase activity"/>
    <property type="evidence" value="ECO:0007669"/>
    <property type="project" value="UniProtKB-KW"/>
</dbReference>
<dbReference type="EMBL" id="PSNW01000001">
    <property type="protein sequence ID" value="PPE75438.1"/>
    <property type="molecule type" value="Genomic_DNA"/>
</dbReference>
<keyword evidence="4" id="KW-0695">RNA-directed DNA polymerase</keyword>
<proteinExistence type="inferred from homology"/>
<dbReference type="Pfam" id="PF00078">
    <property type="entry name" value="RVT_1"/>
    <property type="match status" value="1"/>
</dbReference>
<organism evidence="4 5">
    <name type="scientific">Solimonas fluminis</name>
    <dbReference type="NCBI Taxonomy" id="2086571"/>
    <lineage>
        <taxon>Bacteria</taxon>
        <taxon>Pseudomonadati</taxon>
        <taxon>Pseudomonadota</taxon>
        <taxon>Gammaproteobacteria</taxon>
        <taxon>Nevskiales</taxon>
        <taxon>Nevskiaceae</taxon>
        <taxon>Solimonas</taxon>
    </lineage>
</organism>
<dbReference type="PANTHER" id="PTHR34047:SF8">
    <property type="entry name" value="PROTEIN YKFC"/>
    <property type="match status" value="1"/>
</dbReference>
<dbReference type="PANTHER" id="PTHR34047">
    <property type="entry name" value="NUCLEAR INTRON MATURASE 1, MITOCHONDRIAL-RELATED"/>
    <property type="match status" value="1"/>
</dbReference>
<feature type="compositionally biased region" description="Polar residues" evidence="2">
    <location>
        <begin position="1"/>
        <end position="10"/>
    </location>
</feature>
<evidence type="ECO:0000313" key="5">
    <source>
        <dbReference type="Proteomes" id="UP000238220"/>
    </source>
</evidence>
<dbReference type="SUPFAM" id="SSF56672">
    <property type="entry name" value="DNA/RNA polymerases"/>
    <property type="match status" value="1"/>
</dbReference>
<evidence type="ECO:0000259" key="3">
    <source>
        <dbReference type="PROSITE" id="PS50878"/>
    </source>
</evidence>
<reference evidence="4 5" key="1">
    <citation type="submission" date="2018-02" db="EMBL/GenBank/DDBJ databases">
        <title>Genome sequencing of Solimonas sp. HR-BB.</title>
        <authorList>
            <person name="Lee Y."/>
            <person name="Jeon C.O."/>
        </authorList>
    </citation>
    <scope>NUCLEOTIDE SEQUENCE [LARGE SCALE GENOMIC DNA]</scope>
    <source>
        <strain evidence="4 5">HR-BB</strain>
    </source>
</reference>
<sequence length="450" mass="51335">MTKLRYQQQGCAAGSQERGDRGLRATSGSSTSTTATSTGTTTTTTVSSSPVSACRPVSVRMPERVSLRDLERAHYRARRGKKPGRDMARFHVRSIDNLLLLRDQINDHTLVPSRTVCMVAEDPKAREIHAPAYRDRVFHHWAVPKLEALYEPRTCYDSYANRKGKGLLQAVRRVQQFFRQVQSGQGGGWCLKLDIANFFYSVNRRKLWQMLKKAMQAGGLPLTLQRAIHAALRGDPLAAGVTYQATPEELALVPPHKRLKNARPGFGLPIGNLLSQCLAPTVYLDPLDQFIKHVLKVKRYVRYVDDFLLIHQSREQLLEWQDRIEAFLREHLDLHLKAERQLLPLTHGCDFLGYVIYPTHMRVRRRVVSHAREAFAAWSRAHVHGNQIRATPEQLRRGRSQAASYFGHLRHAGAHGLEAEFRRRNPWISVVERPRRISHKLQGSELCIPL</sequence>
<gene>
    <name evidence="4" type="ORF">C3942_00655</name>
</gene>
<name>A0A2S5TL02_9GAMM</name>
<feature type="domain" description="Reverse transcriptase" evidence="3">
    <location>
        <begin position="99"/>
        <end position="356"/>
    </location>
</feature>
<dbReference type="AlphaFoldDB" id="A0A2S5TL02"/>
<comment type="caution">
    <text evidence="4">The sequence shown here is derived from an EMBL/GenBank/DDBJ whole genome shotgun (WGS) entry which is preliminary data.</text>
</comment>
<dbReference type="CDD" id="cd01646">
    <property type="entry name" value="RT_Bac_retron_I"/>
    <property type="match status" value="1"/>
</dbReference>
<evidence type="ECO:0000256" key="1">
    <source>
        <dbReference type="ARBA" id="ARBA00034120"/>
    </source>
</evidence>